<dbReference type="Gramene" id="ERN08447">
    <property type="protein sequence ID" value="ERN08447"/>
    <property type="gene ID" value="AMTR_s00150p00047480"/>
</dbReference>
<evidence type="ECO:0008006" key="3">
    <source>
        <dbReference type="Google" id="ProtNLM"/>
    </source>
</evidence>
<name>W1PEQ9_AMBTC</name>
<dbReference type="Proteomes" id="UP000017836">
    <property type="component" value="Unassembled WGS sequence"/>
</dbReference>
<dbReference type="HOGENOM" id="CLU_2100198_0_0_1"/>
<organism evidence="1 2">
    <name type="scientific">Amborella trichopoda</name>
    <dbReference type="NCBI Taxonomy" id="13333"/>
    <lineage>
        <taxon>Eukaryota</taxon>
        <taxon>Viridiplantae</taxon>
        <taxon>Streptophyta</taxon>
        <taxon>Embryophyta</taxon>
        <taxon>Tracheophyta</taxon>
        <taxon>Spermatophyta</taxon>
        <taxon>Magnoliopsida</taxon>
        <taxon>Amborellales</taxon>
        <taxon>Amborellaceae</taxon>
        <taxon>Amborella</taxon>
    </lineage>
</organism>
<evidence type="ECO:0000313" key="1">
    <source>
        <dbReference type="EMBL" id="ERN08447.1"/>
    </source>
</evidence>
<gene>
    <name evidence="1" type="ORF">AMTR_s00150p00047480</name>
</gene>
<sequence length="116" mass="13477">MFKKFIMYHRANKPHSVSIKELVAIKQELDKAFIDYVNRFNGMPVRVMECPLSDHARIEMILENSNVEYNKLISNGGLPLSIHVMSERITLYEMTKSQTVGTMLIKRRESTSTQKE</sequence>
<evidence type="ECO:0000313" key="2">
    <source>
        <dbReference type="Proteomes" id="UP000017836"/>
    </source>
</evidence>
<keyword evidence="2" id="KW-1185">Reference proteome</keyword>
<dbReference type="EMBL" id="KI393379">
    <property type="protein sequence ID" value="ERN08447.1"/>
    <property type="molecule type" value="Genomic_DNA"/>
</dbReference>
<proteinExistence type="predicted"/>
<dbReference type="AlphaFoldDB" id="W1PEQ9"/>
<accession>W1PEQ9</accession>
<protein>
    <recommendedName>
        <fullName evidence="3">Retrotransposon gag domain-containing protein</fullName>
    </recommendedName>
</protein>
<reference evidence="2" key="1">
    <citation type="journal article" date="2013" name="Science">
        <title>The Amborella genome and the evolution of flowering plants.</title>
        <authorList>
            <consortium name="Amborella Genome Project"/>
        </authorList>
    </citation>
    <scope>NUCLEOTIDE SEQUENCE [LARGE SCALE GENOMIC DNA]</scope>
</reference>